<evidence type="ECO:0000256" key="12">
    <source>
        <dbReference type="ARBA" id="ARBA00022842"/>
    </source>
</evidence>
<dbReference type="SUPFAM" id="SSF53098">
    <property type="entry name" value="Ribonuclease H-like"/>
    <property type="match status" value="1"/>
</dbReference>
<sequence length="303" mass="32913">MLRSFRLYSVARRALCLASGDMAKGKFFYAVRKGSKPGVYRTWDECKVQVLKFPAASYKKFSSEKEAWAFVRGAQEAAGPTASRAAAPAAAGSVGEAGTSSGSSKAVLPAALPVGKRPGGDLAHEVPLKRRKCIQEIPIYTCAAADTRDGFSYMGDAVVVYTDGCCSRNGNRGARAGIGVYWGPDHPLNVAERLQGIQTNQRAELQAACRALELARDMNIKKLVLYTDSMFTINGVTNWIKNWKANGWKLKSGGSVIHKVEFEKLDKLNSELEVIWLHIPGHAGYKGNEEADRLSREGASKPL</sequence>
<evidence type="ECO:0000256" key="8">
    <source>
        <dbReference type="ARBA" id="ARBA00022722"/>
    </source>
</evidence>
<comment type="cofactor">
    <cofactor evidence="2 15">
        <name>Mg(2+)</name>
        <dbReference type="ChEBI" id="CHEBI:18420"/>
    </cofactor>
</comment>
<evidence type="ECO:0000256" key="4">
    <source>
        <dbReference type="ARBA" id="ARBA00005300"/>
    </source>
</evidence>
<dbReference type="PANTHER" id="PTHR10642:SF26">
    <property type="entry name" value="RIBONUCLEASE H1"/>
    <property type="match status" value="1"/>
</dbReference>
<evidence type="ECO:0000259" key="16">
    <source>
        <dbReference type="PROSITE" id="PS50879"/>
    </source>
</evidence>
<comment type="catalytic activity">
    <reaction evidence="1 15">
        <text>Endonucleolytic cleavage to 5'-phosphomonoester.</text>
        <dbReference type="EC" id="3.1.26.4"/>
    </reaction>
</comment>
<dbReference type="EC" id="3.1.26.4" evidence="6 15"/>
<evidence type="ECO:0000256" key="10">
    <source>
        <dbReference type="ARBA" id="ARBA00022759"/>
    </source>
</evidence>
<gene>
    <name evidence="17" type="primary">RNASEH1</name>
    <name evidence="17" type="synonym">rnaseh1</name>
</gene>
<evidence type="ECO:0000256" key="14">
    <source>
        <dbReference type="ARBA" id="ARBA00068459"/>
    </source>
</evidence>
<dbReference type="SUPFAM" id="SSF55658">
    <property type="entry name" value="L9 N-domain-like"/>
    <property type="match status" value="1"/>
</dbReference>
<comment type="subcellular location">
    <subcellularLocation>
        <location evidence="3">Cytoplasm</location>
    </subcellularLocation>
</comment>
<dbReference type="InterPro" id="IPR011320">
    <property type="entry name" value="RNase_H1_N"/>
</dbReference>
<comment type="similarity">
    <text evidence="4 15">Belongs to the RNase H family.</text>
</comment>
<dbReference type="GO" id="GO:0043137">
    <property type="term" value="P:DNA replication, removal of RNA primer"/>
    <property type="evidence" value="ECO:0007669"/>
    <property type="project" value="TreeGrafter"/>
</dbReference>
<dbReference type="GeneID" id="108929226"/>
<dbReference type="RefSeq" id="XP_018599110.1">
    <property type="nucleotide sequence ID" value="XM_018743594.2"/>
</dbReference>
<evidence type="ECO:0000256" key="11">
    <source>
        <dbReference type="ARBA" id="ARBA00022801"/>
    </source>
</evidence>
<keyword evidence="9 15" id="KW-0479">Metal-binding</keyword>
<dbReference type="GeneTree" id="ENSGT00390000003466"/>
<dbReference type="PIRSF" id="PIRSF036852">
    <property type="entry name" value="Ribonuclease_H1_euk"/>
    <property type="match status" value="1"/>
</dbReference>
<organism evidence="17 18">
    <name type="scientific">Scleropages formosus</name>
    <name type="common">Asian bonytongue</name>
    <name type="synonym">Osteoglossum formosum</name>
    <dbReference type="NCBI Taxonomy" id="113540"/>
    <lineage>
        <taxon>Eukaryota</taxon>
        <taxon>Metazoa</taxon>
        <taxon>Chordata</taxon>
        <taxon>Craniata</taxon>
        <taxon>Vertebrata</taxon>
        <taxon>Euteleostomi</taxon>
        <taxon>Actinopterygii</taxon>
        <taxon>Neopterygii</taxon>
        <taxon>Teleostei</taxon>
        <taxon>Osteoglossocephala</taxon>
        <taxon>Osteoglossomorpha</taxon>
        <taxon>Osteoglossiformes</taxon>
        <taxon>Osteoglossidae</taxon>
        <taxon>Scleropages</taxon>
    </lineage>
</organism>
<evidence type="ECO:0000256" key="7">
    <source>
        <dbReference type="ARBA" id="ARBA00022490"/>
    </source>
</evidence>
<dbReference type="GO" id="GO:0004523">
    <property type="term" value="F:RNA-DNA hybrid ribonuclease activity"/>
    <property type="evidence" value="ECO:0007669"/>
    <property type="project" value="UniProtKB-UniRule"/>
</dbReference>
<dbReference type="OrthoDB" id="407198at2759"/>
<dbReference type="KEGG" id="sfm:108929226"/>
<dbReference type="InterPro" id="IPR017067">
    <property type="entry name" value="RNase_H1_euk"/>
</dbReference>
<evidence type="ECO:0000313" key="17">
    <source>
        <dbReference type="Ensembl" id="ENSSFOP00015004190.2"/>
    </source>
</evidence>
<dbReference type="InterPro" id="IPR037056">
    <property type="entry name" value="RNase_H1_N_sf"/>
</dbReference>
<keyword evidence="10 15" id="KW-0255">Endonuclease</keyword>
<evidence type="ECO:0000313" key="18">
    <source>
        <dbReference type="Proteomes" id="UP000694397"/>
    </source>
</evidence>
<feature type="domain" description="RNase H type-1" evidence="16">
    <location>
        <begin position="154"/>
        <end position="300"/>
    </location>
</feature>
<keyword evidence="18" id="KW-1185">Reference proteome</keyword>
<dbReference type="Proteomes" id="UP000694397">
    <property type="component" value="Chromosome 1"/>
</dbReference>
<comment type="function">
    <text evidence="13">Endonuclease that specifically degrades the RNA of RNA-DNA hybrids. Plays a role in RNA polymerase II (RNAp II) transcription termination by degrading R-loop RNA-DNA hybrid formation at G-rich pause sites located downstream of the poly(A) site and behind the elongating RNAp II.</text>
</comment>
<dbReference type="CTD" id="246243"/>
<proteinExistence type="inferred from homology"/>
<evidence type="ECO:0000256" key="2">
    <source>
        <dbReference type="ARBA" id="ARBA00001946"/>
    </source>
</evidence>
<dbReference type="CDD" id="cd09280">
    <property type="entry name" value="RNase_HI_eukaryote_like"/>
    <property type="match status" value="1"/>
</dbReference>
<evidence type="ECO:0000256" key="6">
    <source>
        <dbReference type="ARBA" id="ARBA00012180"/>
    </source>
</evidence>
<dbReference type="GO" id="GO:0005739">
    <property type="term" value="C:mitochondrion"/>
    <property type="evidence" value="ECO:0007669"/>
    <property type="project" value="UniProtKB-ARBA"/>
</dbReference>
<evidence type="ECO:0000256" key="3">
    <source>
        <dbReference type="ARBA" id="ARBA00004496"/>
    </source>
</evidence>
<protein>
    <recommendedName>
        <fullName evidence="14 15">Ribonuclease H1</fullName>
        <shortName evidence="15">RNase H1</shortName>
        <ecNumber evidence="6 15">3.1.26.4</ecNumber>
    </recommendedName>
</protein>
<dbReference type="InterPro" id="IPR050092">
    <property type="entry name" value="RNase_H"/>
</dbReference>
<accession>A0A8C9R3B3</accession>
<dbReference type="Pfam" id="PF01693">
    <property type="entry name" value="Cauli_VI"/>
    <property type="match status" value="1"/>
</dbReference>
<dbReference type="InterPro" id="IPR002156">
    <property type="entry name" value="RNaseH_domain"/>
</dbReference>
<evidence type="ECO:0000256" key="15">
    <source>
        <dbReference type="PIRNR" id="PIRNR036852"/>
    </source>
</evidence>
<dbReference type="PANTHER" id="PTHR10642">
    <property type="entry name" value="RIBONUCLEASE H1"/>
    <property type="match status" value="1"/>
</dbReference>
<dbReference type="Gene3D" id="3.40.970.10">
    <property type="entry name" value="Ribonuclease H1, N-terminal domain"/>
    <property type="match status" value="1"/>
</dbReference>
<keyword evidence="11 15" id="KW-0378">Hydrolase</keyword>
<dbReference type="GO" id="GO:0003676">
    <property type="term" value="F:nucleic acid binding"/>
    <property type="evidence" value="ECO:0007669"/>
    <property type="project" value="UniProtKB-UniRule"/>
</dbReference>
<dbReference type="Ensembl" id="ENSSFOT00015004258.2">
    <property type="protein sequence ID" value="ENSSFOP00015004190.2"/>
    <property type="gene ID" value="ENSSFOG00015002709.2"/>
</dbReference>
<dbReference type="FunFam" id="3.40.970.10:FF:000001">
    <property type="entry name" value="Ribonuclease H1"/>
    <property type="match status" value="1"/>
</dbReference>
<dbReference type="InterPro" id="IPR012337">
    <property type="entry name" value="RNaseH-like_sf"/>
</dbReference>
<evidence type="ECO:0000256" key="1">
    <source>
        <dbReference type="ARBA" id="ARBA00000077"/>
    </source>
</evidence>
<dbReference type="Gene3D" id="3.30.420.10">
    <property type="entry name" value="Ribonuclease H-like superfamily/Ribonuclease H"/>
    <property type="match status" value="1"/>
</dbReference>
<evidence type="ECO:0000256" key="13">
    <source>
        <dbReference type="ARBA" id="ARBA00059147"/>
    </source>
</evidence>
<dbReference type="Pfam" id="PF00075">
    <property type="entry name" value="RNase_H"/>
    <property type="match status" value="1"/>
</dbReference>
<reference evidence="17" key="3">
    <citation type="submission" date="2025-09" db="UniProtKB">
        <authorList>
            <consortium name="Ensembl"/>
        </authorList>
    </citation>
    <scope>IDENTIFICATION</scope>
</reference>
<evidence type="ECO:0000256" key="9">
    <source>
        <dbReference type="ARBA" id="ARBA00022723"/>
    </source>
</evidence>
<reference evidence="17 18" key="1">
    <citation type="submission" date="2019-04" db="EMBL/GenBank/DDBJ databases">
        <authorList>
            <consortium name="Wellcome Sanger Institute Data Sharing"/>
        </authorList>
    </citation>
    <scope>NUCLEOTIDE SEQUENCE [LARGE SCALE GENOMIC DNA]</scope>
</reference>
<keyword evidence="12 15" id="KW-0460">Magnesium</keyword>
<dbReference type="InterPro" id="IPR009027">
    <property type="entry name" value="Ribosomal_bL9/RNase_H1_N"/>
</dbReference>
<dbReference type="AlphaFoldDB" id="A0A8C9R3B3"/>
<comment type="subunit">
    <text evidence="5">Monomer.</text>
</comment>
<dbReference type="FunFam" id="3.30.420.10:FF:000049">
    <property type="entry name" value="Ribonuclease H1"/>
    <property type="match status" value="1"/>
</dbReference>
<name>A0A8C9R3B3_SCLFO</name>
<evidence type="ECO:0000256" key="5">
    <source>
        <dbReference type="ARBA" id="ARBA00011245"/>
    </source>
</evidence>
<keyword evidence="8 15" id="KW-0540">Nuclease</keyword>
<dbReference type="GO" id="GO:0000287">
    <property type="term" value="F:magnesium ion binding"/>
    <property type="evidence" value="ECO:0007669"/>
    <property type="project" value="UniProtKB-UniRule"/>
</dbReference>
<reference evidence="17" key="2">
    <citation type="submission" date="2025-08" db="UniProtKB">
        <authorList>
            <consortium name="Ensembl"/>
        </authorList>
    </citation>
    <scope>IDENTIFICATION</scope>
</reference>
<keyword evidence="7" id="KW-0963">Cytoplasm</keyword>
<dbReference type="PROSITE" id="PS50879">
    <property type="entry name" value="RNASE_H_1"/>
    <property type="match status" value="1"/>
</dbReference>
<dbReference type="InterPro" id="IPR036397">
    <property type="entry name" value="RNaseH_sf"/>
</dbReference>